<dbReference type="Proteomes" id="UP001152320">
    <property type="component" value="Chromosome 11"/>
</dbReference>
<dbReference type="Gene3D" id="1.10.220.10">
    <property type="entry name" value="Annexin"/>
    <property type="match status" value="2"/>
</dbReference>
<dbReference type="PANTHER" id="PTHR10502:SF239">
    <property type="entry name" value="ANNEXIN A7"/>
    <property type="match status" value="1"/>
</dbReference>
<keyword evidence="2 7" id="KW-0677">Repeat</keyword>
<dbReference type="GO" id="GO:0005634">
    <property type="term" value="C:nucleus"/>
    <property type="evidence" value="ECO:0007669"/>
    <property type="project" value="TreeGrafter"/>
</dbReference>
<dbReference type="InterPro" id="IPR037104">
    <property type="entry name" value="Annexin_sf"/>
</dbReference>
<dbReference type="PANTHER" id="PTHR10502">
    <property type="entry name" value="ANNEXIN"/>
    <property type="match status" value="1"/>
</dbReference>
<comment type="domain">
    <text evidence="7">A pair of annexin repeats may form one binding site for calcium and phospholipid.</text>
</comment>
<evidence type="ECO:0000313" key="8">
    <source>
        <dbReference type="EMBL" id="KAJ8033465.1"/>
    </source>
</evidence>
<dbReference type="InterPro" id="IPR001464">
    <property type="entry name" value="Annexin"/>
</dbReference>
<evidence type="ECO:0000256" key="5">
    <source>
        <dbReference type="ARBA" id="ARBA00023302"/>
    </source>
</evidence>
<dbReference type="OrthoDB" id="37886at2759"/>
<keyword evidence="3 7" id="KW-0106">Calcium</keyword>
<name>A0A9Q1H5R6_HOLLE</name>
<dbReference type="GO" id="GO:0005886">
    <property type="term" value="C:plasma membrane"/>
    <property type="evidence" value="ECO:0007669"/>
    <property type="project" value="TreeGrafter"/>
</dbReference>
<dbReference type="EMBL" id="JAIZAY010000011">
    <property type="protein sequence ID" value="KAJ8033465.1"/>
    <property type="molecule type" value="Genomic_DNA"/>
</dbReference>
<evidence type="ECO:0000256" key="1">
    <source>
        <dbReference type="ARBA" id="ARBA00007831"/>
    </source>
</evidence>
<dbReference type="GO" id="GO:0005737">
    <property type="term" value="C:cytoplasm"/>
    <property type="evidence" value="ECO:0007669"/>
    <property type="project" value="TreeGrafter"/>
</dbReference>
<dbReference type="GO" id="GO:0012506">
    <property type="term" value="C:vesicle membrane"/>
    <property type="evidence" value="ECO:0007669"/>
    <property type="project" value="TreeGrafter"/>
</dbReference>
<dbReference type="PROSITE" id="PS00223">
    <property type="entry name" value="ANNEXIN_1"/>
    <property type="match status" value="2"/>
</dbReference>
<evidence type="ECO:0000256" key="7">
    <source>
        <dbReference type="RuleBase" id="RU003540"/>
    </source>
</evidence>
<protein>
    <recommendedName>
        <fullName evidence="7">Annexin</fullName>
    </recommendedName>
</protein>
<keyword evidence="5 7" id="KW-0111">Calcium/phospholipid-binding</keyword>
<organism evidence="8 9">
    <name type="scientific">Holothuria leucospilota</name>
    <name type="common">Black long sea cucumber</name>
    <name type="synonym">Mertensiothuria leucospilota</name>
    <dbReference type="NCBI Taxonomy" id="206669"/>
    <lineage>
        <taxon>Eukaryota</taxon>
        <taxon>Metazoa</taxon>
        <taxon>Echinodermata</taxon>
        <taxon>Eleutherozoa</taxon>
        <taxon>Echinozoa</taxon>
        <taxon>Holothuroidea</taxon>
        <taxon>Aspidochirotacea</taxon>
        <taxon>Aspidochirotida</taxon>
        <taxon>Holothuriidae</taxon>
        <taxon>Holothuria</taxon>
    </lineage>
</organism>
<accession>A0A9Q1H5R6</accession>
<dbReference type="InterPro" id="IPR018252">
    <property type="entry name" value="Annexin_repeat_CS"/>
</dbReference>
<gene>
    <name evidence="8" type="ORF">HOLleu_23714</name>
</gene>
<comment type="similarity">
    <text evidence="1 7">Belongs to the annexin family.</text>
</comment>
<dbReference type="FunFam" id="1.10.220.10:FF:000005">
    <property type="entry name" value="Annexin"/>
    <property type="match status" value="1"/>
</dbReference>
<comment type="function">
    <text evidence="6">Calcium/phospholipid-binding protein which promotes membrane fusion and is involved in exocytosis.</text>
</comment>
<dbReference type="SUPFAM" id="SSF47874">
    <property type="entry name" value="Annexin"/>
    <property type="match status" value="1"/>
</dbReference>
<dbReference type="GO" id="GO:0001786">
    <property type="term" value="F:phosphatidylserine binding"/>
    <property type="evidence" value="ECO:0007669"/>
    <property type="project" value="TreeGrafter"/>
</dbReference>
<dbReference type="FunFam" id="1.10.220.10:FF:000001">
    <property type="entry name" value="Annexin"/>
    <property type="match status" value="1"/>
</dbReference>
<evidence type="ECO:0000256" key="3">
    <source>
        <dbReference type="ARBA" id="ARBA00022837"/>
    </source>
</evidence>
<dbReference type="PRINTS" id="PR00196">
    <property type="entry name" value="ANNEXIN"/>
</dbReference>
<evidence type="ECO:0000256" key="2">
    <source>
        <dbReference type="ARBA" id="ARBA00022737"/>
    </source>
</evidence>
<dbReference type="InterPro" id="IPR018502">
    <property type="entry name" value="Annexin_repeat"/>
</dbReference>
<evidence type="ECO:0000256" key="4">
    <source>
        <dbReference type="ARBA" id="ARBA00023216"/>
    </source>
</evidence>
<reference evidence="8" key="1">
    <citation type="submission" date="2021-10" db="EMBL/GenBank/DDBJ databases">
        <title>Tropical sea cucumber genome reveals ecological adaptation and Cuvierian tubules defense mechanism.</title>
        <authorList>
            <person name="Chen T."/>
        </authorList>
    </citation>
    <scope>NUCLEOTIDE SEQUENCE</scope>
    <source>
        <strain evidence="8">Nanhai2018</strain>
        <tissue evidence="8">Muscle</tissue>
    </source>
</reference>
<proteinExistence type="inferred from homology"/>
<dbReference type="Pfam" id="PF00191">
    <property type="entry name" value="Annexin"/>
    <property type="match status" value="2"/>
</dbReference>
<dbReference type="SMART" id="SM00335">
    <property type="entry name" value="ANX"/>
    <property type="match status" value="2"/>
</dbReference>
<comment type="caution">
    <text evidence="8">The sequence shown here is derived from an EMBL/GenBank/DDBJ whole genome shotgun (WGS) entry which is preliminary data.</text>
</comment>
<evidence type="ECO:0000256" key="6">
    <source>
        <dbReference type="ARBA" id="ARBA00037210"/>
    </source>
</evidence>
<keyword evidence="4 7" id="KW-0041">Annexin</keyword>
<dbReference type="GO" id="GO:0005544">
    <property type="term" value="F:calcium-dependent phospholipid binding"/>
    <property type="evidence" value="ECO:0007669"/>
    <property type="project" value="UniProtKB-KW"/>
</dbReference>
<keyword evidence="9" id="KW-1185">Reference proteome</keyword>
<dbReference type="PROSITE" id="PS51897">
    <property type="entry name" value="ANNEXIN_2"/>
    <property type="match status" value="2"/>
</dbReference>
<dbReference type="GO" id="GO:0005509">
    <property type="term" value="F:calcium ion binding"/>
    <property type="evidence" value="ECO:0007669"/>
    <property type="project" value="InterPro"/>
</dbReference>
<evidence type="ECO:0000313" key="9">
    <source>
        <dbReference type="Proteomes" id="UP001152320"/>
    </source>
</evidence>
<dbReference type="AlphaFoldDB" id="A0A9Q1H5R6"/>
<sequence length="305" mass="33947">MADEAKTPTVRAAEVFNADEDATVLHEAFKGFGTNENAITSIFAGRSLEQRQAIQEAYKSKFEKDLLDDLRSELSGNYLYALEGLISDPADFHAKHIKSIVSELDVISAAYSGLYKVSLLEDVKANVKGPFAAATVAILEGGHDESVPTPDKVKKDVDLLVNLTPEQWTPENNQLMDLFIKNNIFYIFSVLSGFKTATQKDILEIASTAPLPEFREGFKAIVGSAQDQWAFFADQLYMSMKGIGTCDKKLIYIIIFRCETDLKNIENTFQEKYKSSLHNFIRDDTSGDYKNLLIALAGPEEEAKC</sequence>